<dbReference type="Proteomes" id="UP000538507">
    <property type="component" value="Unassembled WGS sequence"/>
</dbReference>
<comment type="caution">
    <text evidence="1">The sequence shown here is derived from an EMBL/GenBank/DDBJ whole genome shotgun (WGS) entry which is preliminary data.</text>
</comment>
<evidence type="ECO:0000313" key="2">
    <source>
        <dbReference type="Proteomes" id="UP000538507"/>
    </source>
</evidence>
<gene>
    <name evidence="1" type="ORF">GGE16_005926</name>
</gene>
<evidence type="ECO:0000313" key="1">
    <source>
        <dbReference type="EMBL" id="MBB4293832.1"/>
    </source>
</evidence>
<name>A0AAE2SZ80_RHILE</name>
<proteinExistence type="predicted"/>
<sequence length="33" mass="3741">MVDEEPVEVRFPVTPPDRIALAERDLAFIRCGV</sequence>
<dbReference type="AlphaFoldDB" id="A0AAE2SZ80"/>
<dbReference type="EMBL" id="JACIGO010000011">
    <property type="protein sequence ID" value="MBB4293832.1"/>
    <property type="molecule type" value="Genomic_DNA"/>
</dbReference>
<reference evidence="1 2" key="1">
    <citation type="submission" date="2020-08" db="EMBL/GenBank/DDBJ databases">
        <title>Genomic Encyclopedia of Type Strains, Phase IV (KMG-V): Genome sequencing to study the core and pangenomes of soil and plant-associated prokaryotes.</title>
        <authorList>
            <person name="Whitman W."/>
        </authorList>
    </citation>
    <scope>NUCLEOTIDE SEQUENCE [LARGE SCALE GENOMIC DNA]</scope>
    <source>
        <strain evidence="1 2">SEMIA 415</strain>
    </source>
</reference>
<protein>
    <submittedName>
        <fullName evidence="1">Uncharacterized protein</fullName>
    </submittedName>
</protein>
<accession>A0AAE2SZ80</accession>
<organism evidence="1 2">
    <name type="scientific">Rhizobium leguminosarum</name>
    <dbReference type="NCBI Taxonomy" id="384"/>
    <lineage>
        <taxon>Bacteria</taxon>
        <taxon>Pseudomonadati</taxon>
        <taxon>Pseudomonadota</taxon>
        <taxon>Alphaproteobacteria</taxon>
        <taxon>Hyphomicrobiales</taxon>
        <taxon>Rhizobiaceae</taxon>
        <taxon>Rhizobium/Agrobacterium group</taxon>
        <taxon>Rhizobium</taxon>
    </lineage>
</organism>